<sequence length="181" mass="17772">MARPPTSSATAPPPPSSVPGPSTSLTAAVTLALSSLHRTQFAECRAAALGHDGWLPLSLLLLHCKRCRAGTEAAWQALAAARGGMATGEGQAGVSEAGVTQGSNGTAGSEAELGLTVLLPAGCCPAVPGEVQLPPGPDLCSQAALLLHLSLSTDIQGDVGGKQQQGEQQAPGGGSLAGAVP</sequence>
<reference evidence="2 3" key="1">
    <citation type="submission" date="2020-02" db="EMBL/GenBank/DDBJ databases">
        <title>Draft genome sequence of Haematococcus lacustris strain NIES-144.</title>
        <authorList>
            <person name="Morimoto D."/>
            <person name="Nakagawa S."/>
            <person name="Yoshida T."/>
            <person name="Sawayama S."/>
        </authorList>
    </citation>
    <scope>NUCLEOTIDE SEQUENCE [LARGE SCALE GENOMIC DNA]</scope>
    <source>
        <strain evidence="2 3">NIES-144</strain>
    </source>
</reference>
<feature type="region of interest" description="Disordered" evidence="1">
    <location>
        <begin position="1"/>
        <end position="23"/>
    </location>
</feature>
<evidence type="ECO:0000256" key="1">
    <source>
        <dbReference type="SAM" id="MobiDB-lite"/>
    </source>
</evidence>
<comment type="caution">
    <text evidence="2">The sequence shown here is derived from an EMBL/GenBank/DDBJ whole genome shotgun (WGS) entry which is preliminary data.</text>
</comment>
<feature type="compositionally biased region" description="Low complexity" evidence="1">
    <location>
        <begin position="161"/>
        <end position="170"/>
    </location>
</feature>
<feature type="compositionally biased region" description="Low complexity" evidence="1">
    <location>
        <begin position="1"/>
        <end position="10"/>
    </location>
</feature>
<dbReference type="AlphaFoldDB" id="A0A699YQS2"/>
<evidence type="ECO:0000313" key="3">
    <source>
        <dbReference type="Proteomes" id="UP000485058"/>
    </source>
</evidence>
<evidence type="ECO:0000313" key="2">
    <source>
        <dbReference type="EMBL" id="GFH09256.1"/>
    </source>
</evidence>
<protein>
    <submittedName>
        <fullName evidence="2">Uncharacterized protein</fullName>
    </submittedName>
</protein>
<feature type="compositionally biased region" description="Gly residues" evidence="1">
    <location>
        <begin position="171"/>
        <end position="181"/>
    </location>
</feature>
<keyword evidence="3" id="KW-1185">Reference proteome</keyword>
<proteinExistence type="predicted"/>
<organism evidence="2 3">
    <name type="scientific">Haematococcus lacustris</name>
    <name type="common">Green alga</name>
    <name type="synonym">Haematococcus pluvialis</name>
    <dbReference type="NCBI Taxonomy" id="44745"/>
    <lineage>
        <taxon>Eukaryota</taxon>
        <taxon>Viridiplantae</taxon>
        <taxon>Chlorophyta</taxon>
        <taxon>core chlorophytes</taxon>
        <taxon>Chlorophyceae</taxon>
        <taxon>CS clade</taxon>
        <taxon>Chlamydomonadales</taxon>
        <taxon>Haematococcaceae</taxon>
        <taxon>Haematococcus</taxon>
    </lineage>
</organism>
<accession>A0A699YQS2</accession>
<feature type="region of interest" description="Disordered" evidence="1">
    <location>
        <begin position="157"/>
        <end position="181"/>
    </location>
</feature>
<gene>
    <name evidence="2" type="ORF">HaLaN_04363</name>
</gene>
<name>A0A699YQS2_HAELA</name>
<dbReference type="Proteomes" id="UP000485058">
    <property type="component" value="Unassembled WGS sequence"/>
</dbReference>
<dbReference type="EMBL" id="BLLF01000220">
    <property type="protein sequence ID" value="GFH09256.1"/>
    <property type="molecule type" value="Genomic_DNA"/>
</dbReference>